<proteinExistence type="inferred from homology"/>
<dbReference type="InterPro" id="IPR011701">
    <property type="entry name" value="MFS"/>
</dbReference>
<dbReference type="Pfam" id="PF07690">
    <property type="entry name" value="MFS_1"/>
    <property type="match status" value="1"/>
</dbReference>
<evidence type="ECO:0000256" key="3">
    <source>
        <dbReference type="ARBA" id="ARBA00022692"/>
    </source>
</evidence>
<keyword evidence="2" id="KW-0813">Transport</keyword>
<dbReference type="FunFam" id="1.20.1250.20:FF:000064">
    <property type="entry name" value="MFS allantoate transporter"/>
    <property type="match status" value="1"/>
</dbReference>
<feature type="transmembrane region" description="Helical" evidence="8">
    <location>
        <begin position="452"/>
        <end position="474"/>
    </location>
</feature>
<dbReference type="OrthoDB" id="4454541at2759"/>
<feature type="region of interest" description="Disordered" evidence="7">
    <location>
        <begin position="19"/>
        <end position="65"/>
    </location>
</feature>
<comment type="subcellular location">
    <subcellularLocation>
        <location evidence="1">Membrane</location>
        <topology evidence="1">Multi-pass membrane protein</topology>
    </subcellularLocation>
</comment>
<evidence type="ECO:0000256" key="6">
    <source>
        <dbReference type="ARBA" id="ARBA00037968"/>
    </source>
</evidence>
<feature type="transmembrane region" description="Helical" evidence="8">
    <location>
        <begin position="207"/>
        <end position="225"/>
    </location>
</feature>
<evidence type="ECO:0000256" key="8">
    <source>
        <dbReference type="SAM" id="Phobius"/>
    </source>
</evidence>
<dbReference type="AlphaFoldDB" id="M7TC00"/>
<keyword evidence="3 8" id="KW-0812">Transmembrane</keyword>
<name>M7TC00_EUTLA</name>
<dbReference type="EMBL" id="KB706433">
    <property type="protein sequence ID" value="EMR67421.1"/>
    <property type="molecule type" value="Genomic_DNA"/>
</dbReference>
<evidence type="ECO:0000256" key="2">
    <source>
        <dbReference type="ARBA" id="ARBA00022448"/>
    </source>
</evidence>
<evidence type="ECO:0000256" key="7">
    <source>
        <dbReference type="SAM" id="MobiDB-lite"/>
    </source>
</evidence>
<feature type="compositionally biased region" description="Low complexity" evidence="7">
    <location>
        <begin position="511"/>
        <end position="523"/>
    </location>
</feature>
<sequence length="549" mass="60507">MLRTPGGFLSRFTTAVTTTRTPQYQALQPTEEEDDESSSNYSLTDDPEGRLASSRRKNREGGHVTVTPEDDRRVLRSIDLVILPIMLTVYFLQSIDKSALAYSSMFGLIEDTGLEGDQYGWLNSIVYVAQLIMQPPLAWLLVRLPIARFTSVMGATLTYMALAKSFHSLLIARFFLGAFEASVGPAFIAITAIWWKRGEQTARTSYWYAMNGITVMFGSLITHGLGHIGGSLHSYQIIFIFFGVITVGFSFVMWTYMPDSPAEAKFLDDHDKLVALERLRMNQMGVASGEWRHDHLKESFSDPKTYLWFALLFSISIPSGGIAAFGPLIIGAFGFDNFTAILMNIPFGAIQLTTTLGAALLAQRIKKKGPVIALLCAPPALGCVVLMATPHDSLHQVRLLTGYYLLAFFPGITGDTKRKCNNAILLIGSCIGNVIGPLLYRQDEAPEYTRGLQSNFLCYIWIMVLVAITMLYLSSLNKSHARRRVAMGKSAVIVDLSLDSPDEAAARRAQHAAAADGEAGENAGESHRVGGSAFENRTDLQNEDFVFVY</sequence>
<reference evidence="10" key="1">
    <citation type="journal article" date="2013" name="Genome Announc.">
        <title>Draft genome sequence of the grapevine dieback fungus Eutypa lata UCR-EL1.</title>
        <authorList>
            <person name="Blanco-Ulate B."/>
            <person name="Rolshausen P.E."/>
            <person name="Cantu D."/>
        </authorList>
    </citation>
    <scope>NUCLEOTIDE SEQUENCE [LARGE SCALE GENOMIC DNA]</scope>
    <source>
        <strain evidence="10">UCR-EL1</strain>
    </source>
</reference>
<dbReference type="GO" id="GO:0022857">
    <property type="term" value="F:transmembrane transporter activity"/>
    <property type="evidence" value="ECO:0007669"/>
    <property type="project" value="InterPro"/>
</dbReference>
<dbReference type="PANTHER" id="PTHR43791">
    <property type="entry name" value="PERMEASE-RELATED"/>
    <property type="match status" value="1"/>
</dbReference>
<feature type="transmembrane region" description="Helical" evidence="8">
    <location>
        <begin position="237"/>
        <end position="257"/>
    </location>
</feature>
<dbReference type="eggNOG" id="KOG2533">
    <property type="taxonomic scope" value="Eukaryota"/>
</dbReference>
<organism evidence="9 10">
    <name type="scientific">Eutypa lata (strain UCR-EL1)</name>
    <name type="common">Grapevine dieback disease fungus</name>
    <name type="synonym">Eutypa armeniacae</name>
    <dbReference type="NCBI Taxonomy" id="1287681"/>
    <lineage>
        <taxon>Eukaryota</taxon>
        <taxon>Fungi</taxon>
        <taxon>Dikarya</taxon>
        <taxon>Ascomycota</taxon>
        <taxon>Pezizomycotina</taxon>
        <taxon>Sordariomycetes</taxon>
        <taxon>Xylariomycetidae</taxon>
        <taxon>Xylariales</taxon>
        <taxon>Diatrypaceae</taxon>
        <taxon>Eutypa</taxon>
    </lineage>
</organism>
<dbReference type="HOGENOM" id="CLU_001265_0_5_1"/>
<feature type="transmembrane region" description="Helical" evidence="8">
    <location>
        <begin position="306"/>
        <end position="335"/>
    </location>
</feature>
<feature type="transmembrane region" description="Helical" evidence="8">
    <location>
        <begin position="174"/>
        <end position="195"/>
    </location>
</feature>
<evidence type="ECO:0000256" key="4">
    <source>
        <dbReference type="ARBA" id="ARBA00022989"/>
    </source>
</evidence>
<dbReference type="SUPFAM" id="SSF103473">
    <property type="entry name" value="MFS general substrate transporter"/>
    <property type="match status" value="1"/>
</dbReference>
<dbReference type="Proteomes" id="UP000012174">
    <property type="component" value="Unassembled WGS sequence"/>
</dbReference>
<keyword evidence="10" id="KW-1185">Reference proteome</keyword>
<gene>
    <name evidence="9" type="ORF">UCREL1_5567</name>
</gene>
<protein>
    <submittedName>
        <fullName evidence="9">Putative allantoate permease protein</fullName>
    </submittedName>
</protein>
<feature type="transmembrane region" description="Helical" evidence="8">
    <location>
        <begin position="423"/>
        <end position="440"/>
    </location>
</feature>
<feature type="region of interest" description="Disordered" evidence="7">
    <location>
        <begin position="507"/>
        <end position="533"/>
    </location>
</feature>
<feature type="transmembrane region" description="Helical" evidence="8">
    <location>
        <begin position="341"/>
        <end position="362"/>
    </location>
</feature>
<evidence type="ECO:0000313" key="9">
    <source>
        <dbReference type="EMBL" id="EMR67421.1"/>
    </source>
</evidence>
<comment type="similarity">
    <text evidence="6">Belongs to the major facilitator superfamily. Allantoate permease family.</text>
</comment>
<feature type="transmembrane region" description="Helical" evidence="8">
    <location>
        <begin position="369"/>
        <end position="388"/>
    </location>
</feature>
<evidence type="ECO:0000313" key="10">
    <source>
        <dbReference type="Proteomes" id="UP000012174"/>
    </source>
</evidence>
<feature type="transmembrane region" description="Helical" evidence="8">
    <location>
        <begin position="394"/>
        <end position="411"/>
    </location>
</feature>
<dbReference type="InterPro" id="IPR036259">
    <property type="entry name" value="MFS_trans_sf"/>
</dbReference>
<dbReference type="OMA" id="ATWWLAQ"/>
<dbReference type="GO" id="GO:0016020">
    <property type="term" value="C:membrane"/>
    <property type="evidence" value="ECO:0007669"/>
    <property type="project" value="UniProtKB-SubCell"/>
</dbReference>
<evidence type="ECO:0000256" key="1">
    <source>
        <dbReference type="ARBA" id="ARBA00004141"/>
    </source>
</evidence>
<dbReference type="KEGG" id="ela:UCREL1_5567"/>
<keyword evidence="5 8" id="KW-0472">Membrane</keyword>
<dbReference type="PANTHER" id="PTHR43791:SF59">
    <property type="entry name" value="TRANSPORTER, PUTATIVE (AFU_ORTHOLOGUE AFUA_1G06550)-RELATED"/>
    <property type="match status" value="1"/>
</dbReference>
<accession>M7TC00</accession>
<evidence type="ECO:0000256" key="5">
    <source>
        <dbReference type="ARBA" id="ARBA00023136"/>
    </source>
</evidence>
<dbReference type="Gene3D" id="1.20.1250.20">
    <property type="entry name" value="MFS general substrate transporter like domains"/>
    <property type="match status" value="2"/>
</dbReference>
<keyword evidence="4 8" id="KW-1133">Transmembrane helix</keyword>